<comment type="caution">
    <text evidence="2">The sequence shown here is derived from an EMBL/GenBank/DDBJ whole genome shotgun (WGS) entry which is preliminary data.</text>
</comment>
<dbReference type="RefSeq" id="WP_189161322.1">
    <property type="nucleotide sequence ID" value="NZ_BMNT01000002.1"/>
</dbReference>
<gene>
    <name evidence="2" type="ORF">GCM10007964_05650</name>
</gene>
<dbReference type="AlphaFoldDB" id="A0A917QS97"/>
<keyword evidence="1" id="KW-0732">Signal</keyword>
<accession>A0A917QS97</accession>
<dbReference type="Proteomes" id="UP000645217">
    <property type="component" value="Unassembled WGS sequence"/>
</dbReference>
<protein>
    <submittedName>
        <fullName evidence="2">Uncharacterized protein</fullName>
    </submittedName>
</protein>
<keyword evidence="3" id="KW-1185">Reference proteome</keyword>
<reference evidence="2" key="1">
    <citation type="journal article" date="2014" name="Int. J. Syst. Evol. Microbiol.">
        <title>Complete genome sequence of Corynebacterium casei LMG S-19264T (=DSM 44701T), isolated from a smear-ripened cheese.</title>
        <authorList>
            <consortium name="US DOE Joint Genome Institute (JGI-PGF)"/>
            <person name="Walter F."/>
            <person name="Albersmeier A."/>
            <person name="Kalinowski J."/>
            <person name="Ruckert C."/>
        </authorList>
    </citation>
    <scope>NUCLEOTIDE SEQUENCE</scope>
    <source>
        <strain evidence="2">JCM 13064</strain>
    </source>
</reference>
<dbReference type="EMBL" id="BMNT01000002">
    <property type="protein sequence ID" value="GGK65488.1"/>
    <property type="molecule type" value="Genomic_DNA"/>
</dbReference>
<evidence type="ECO:0000313" key="2">
    <source>
        <dbReference type="EMBL" id="GGK65488.1"/>
    </source>
</evidence>
<evidence type="ECO:0000313" key="3">
    <source>
        <dbReference type="Proteomes" id="UP000645217"/>
    </source>
</evidence>
<evidence type="ECO:0000256" key="1">
    <source>
        <dbReference type="SAM" id="SignalP"/>
    </source>
</evidence>
<reference evidence="2" key="2">
    <citation type="submission" date="2020-09" db="EMBL/GenBank/DDBJ databases">
        <authorList>
            <person name="Sun Q."/>
            <person name="Ohkuma M."/>
        </authorList>
    </citation>
    <scope>NUCLEOTIDE SEQUENCE</scope>
    <source>
        <strain evidence="2">JCM 13064</strain>
    </source>
</reference>
<proteinExistence type="predicted"/>
<name>A0A917QS97_9ACTN</name>
<feature type="chain" id="PRO_5037525162" evidence="1">
    <location>
        <begin position="33"/>
        <end position="152"/>
    </location>
</feature>
<sequence>MRNRTLHRVASGLTGVALAATAFVSFTQPASAYTCSGGKSTTLNASDGVGSADITFYPKCSDGKAHWSGTIRDTKCDARAARIIVQSIWSGVPGTPAWSYDYEAPNGCNTGRSFSGSAAGMSGNWRIELYVGACNSTSCSSYTYGSLAYNSA</sequence>
<feature type="signal peptide" evidence="1">
    <location>
        <begin position="1"/>
        <end position="32"/>
    </location>
</feature>
<organism evidence="2 3">
    <name type="scientific">Sphaerisporangium melleum</name>
    <dbReference type="NCBI Taxonomy" id="321316"/>
    <lineage>
        <taxon>Bacteria</taxon>
        <taxon>Bacillati</taxon>
        <taxon>Actinomycetota</taxon>
        <taxon>Actinomycetes</taxon>
        <taxon>Streptosporangiales</taxon>
        <taxon>Streptosporangiaceae</taxon>
        <taxon>Sphaerisporangium</taxon>
    </lineage>
</organism>